<keyword evidence="4 8" id="KW-0812">Transmembrane</keyword>
<feature type="chain" id="PRO_5032398005" evidence="10">
    <location>
        <begin position="21"/>
        <end position="982"/>
    </location>
</feature>
<dbReference type="AlphaFoldDB" id="A0A846QWR7"/>
<dbReference type="Pfam" id="PF13715">
    <property type="entry name" value="CarbopepD_reg_2"/>
    <property type="match status" value="1"/>
</dbReference>
<proteinExistence type="inferred from homology"/>
<dbReference type="Pfam" id="PF07715">
    <property type="entry name" value="Plug"/>
    <property type="match status" value="1"/>
</dbReference>
<feature type="signal peptide" evidence="10">
    <location>
        <begin position="1"/>
        <end position="20"/>
    </location>
</feature>
<keyword evidence="6 8" id="KW-0472">Membrane</keyword>
<keyword evidence="7 8" id="KW-0998">Cell outer membrane</keyword>
<dbReference type="InterPro" id="IPR000531">
    <property type="entry name" value="Beta-barrel_TonB"/>
</dbReference>
<evidence type="ECO:0000313" key="13">
    <source>
        <dbReference type="EMBL" id="NJB71677.1"/>
    </source>
</evidence>
<evidence type="ECO:0000313" key="14">
    <source>
        <dbReference type="Proteomes" id="UP000590442"/>
    </source>
</evidence>
<dbReference type="Pfam" id="PF00593">
    <property type="entry name" value="TonB_dep_Rec_b-barrel"/>
    <property type="match status" value="1"/>
</dbReference>
<name>A0A846QWR7_9FLAO</name>
<dbReference type="RefSeq" id="WP_167963679.1">
    <property type="nucleotide sequence ID" value="NZ_JAATJJ010000001.1"/>
</dbReference>
<dbReference type="EMBL" id="JAATJJ010000001">
    <property type="protein sequence ID" value="NJB71677.1"/>
    <property type="molecule type" value="Genomic_DNA"/>
</dbReference>
<dbReference type="PROSITE" id="PS52016">
    <property type="entry name" value="TONB_DEPENDENT_REC_3"/>
    <property type="match status" value="1"/>
</dbReference>
<dbReference type="InterPro" id="IPR036942">
    <property type="entry name" value="Beta-barrel_TonB_sf"/>
</dbReference>
<evidence type="ECO:0000256" key="3">
    <source>
        <dbReference type="ARBA" id="ARBA00022452"/>
    </source>
</evidence>
<evidence type="ECO:0000256" key="7">
    <source>
        <dbReference type="ARBA" id="ARBA00023237"/>
    </source>
</evidence>
<reference evidence="13 14" key="1">
    <citation type="submission" date="2020-03" db="EMBL/GenBank/DDBJ databases">
        <title>Genomic Encyclopedia of Type Strains, Phase IV (KMG-IV): sequencing the most valuable type-strain genomes for metagenomic binning, comparative biology and taxonomic classification.</title>
        <authorList>
            <person name="Goeker M."/>
        </authorList>
    </citation>
    <scope>NUCLEOTIDE SEQUENCE [LARGE SCALE GENOMIC DNA]</scope>
    <source>
        <strain evidence="13 14">DSM 29762</strain>
    </source>
</reference>
<feature type="domain" description="TonB-dependent receptor-like beta-barrel" evidence="11">
    <location>
        <begin position="472"/>
        <end position="944"/>
    </location>
</feature>
<evidence type="ECO:0000256" key="1">
    <source>
        <dbReference type="ARBA" id="ARBA00004571"/>
    </source>
</evidence>
<evidence type="ECO:0000256" key="8">
    <source>
        <dbReference type="PROSITE-ProRule" id="PRU01360"/>
    </source>
</evidence>
<comment type="caution">
    <text evidence="13">The sequence shown here is derived from an EMBL/GenBank/DDBJ whole genome shotgun (WGS) entry which is preliminary data.</text>
</comment>
<evidence type="ECO:0000259" key="11">
    <source>
        <dbReference type="Pfam" id="PF00593"/>
    </source>
</evidence>
<keyword evidence="2 8" id="KW-0813">Transport</keyword>
<feature type="domain" description="TonB-dependent receptor plug" evidence="12">
    <location>
        <begin position="115"/>
        <end position="236"/>
    </location>
</feature>
<dbReference type="InterPro" id="IPR012910">
    <property type="entry name" value="Plug_dom"/>
</dbReference>
<dbReference type="PANTHER" id="PTHR47234:SF3">
    <property type="entry name" value="SECRETIN_TONB SHORT N-TERMINAL DOMAIN-CONTAINING PROTEIN"/>
    <property type="match status" value="1"/>
</dbReference>
<evidence type="ECO:0000256" key="5">
    <source>
        <dbReference type="ARBA" id="ARBA00023077"/>
    </source>
</evidence>
<dbReference type="InterPro" id="IPR037066">
    <property type="entry name" value="Plug_dom_sf"/>
</dbReference>
<dbReference type="Gene3D" id="2.60.40.1120">
    <property type="entry name" value="Carboxypeptidase-like, regulatory domain"/>
    <property type="match status" value="1"/>
</dbReference>
<keyword evidence="14" id="KW-1185">Reference proteome</keyword>
<dbReference type="Gene3D" id="2.170.130.10">
    <property type="entry name" value="TonB-dependent receptor, plug domain"/>
    <property type="match status" value="1"/>
</dbReference>
<evidence type="ECO:0000256" key="2">
    <source>
        <dbReference type="ARBA" id="ARBA00022448"/>
    </source>
</evidence>
<sequence>MKQLLLMLLFISGFFSTLQSQEIGVSGKITDDSGEPLPGVNVVIKGTSTGTTSDFDGNYEIDAPSTGTLVFSSLGFGTKEMRIAGKTTLNVMLSTSAQALEEIVVVGSRGQARTKLETPVPVDVINIAEQSINIPQTDLSQMLATTAPSFTAFVSQGGDLSSHVAPPSLRGLAPNQMLVLINGKKRHSSALLLGNQTGTPANAVDMSLIPSAAIERVEILRDGASAQYGSDAIAGVMNIVMKKGTNKFTGALTVGGYPNSPPDLSDSDLTDDEKALDRDTGADGFNYQFDGNYGFGFENGGYLNITGMLRQAKRTIRPTVLALSRAPLYSSNYLNNELTNTDGNPIITNPELVVALANGDAAAASELTTVAGLMNARGIEQKDVATYAGLPAMNIGTLAYNFEIPLNDEVNFYSFGDVGFKFTEGFSCFYRRAAQTDRFSYELFPNGFRPQIYSNQTNLAFSAGVSGMLGEYKFDLSNTFGTNGMNFNMFNTWNASLGNASPTEMDLGKHSFTQNTANLDISRYFDNVMEGFNIAAGVEYRMENYKIEEGQAESFTAGEAGVYTATEDNELLIGPDGFPLEDLGGNPIVDDSGNPLVLPYAGISRELVKSFALNCQCFSGFSPENASDSFRTVIAAYLDAELDVTDNFFVGAAVRTENYSDFGSVFTGKVASRLSLSDNFALRGSFSTGFRAPSLQELNYSHSFTFFVNLVPFDGTLYPNSSSAARAIGVGQLTEEKSTNVSFGFTTKLFDKLDLTVDAYKIDIKDRIFQTNTFSSADAPALGPVIGSGLANFRINGGDISTKGIEVVANYNTYVGENKLGLVLSGTFRENKFEGATVPDLNTALTDEELEAKYVSRASIGQFETGTPNSKIIGTVTYDFGKFSALLRGTRYGSVTDLDNNQADLQDGTFGYPDQTYTPEFTTDIGLTYKFSPSLSLTVGGNNIFNEYPEIQRYEQRTFYLYSTYQQGSSGAYYFGRLTFSL</sequence>
<comment type="similarity">
    <text evidence="8 9">Belongs to the TonB-dependent receptor family.</text>
</comment>
<dbReference type="InterPro" id="IPR039426">
    <property type="entry name" value="TonB-dep_rcpt-like"/>
</dbReference>
<keyword evidence="5 9" id="KW-0798">TonB box</keyword>
<evidence type="ECO:0000256" key="9">
    <source>
        <dbReference type="RuleBase" id="RU003357"/>
    </source>
</evidence>
<keyword evidence="10" id="KW-0732">Signal</keyword>
<evidence type="ECO:0000256" key="6">
    <source>
        <dbReference type="ARBA" id="ARBA00023136"/>
    </source>
</evidence>
<keyword evidence="13" id="KW-0675">Receptor</keyword>
<evidence type="ECO:0000256" key="10">
    <source>
        <dbReference type="SAM" id="SignalP"/>
    </source>
</evidence>
<dbReference type="PANTHER" id="PTHR47234">
    <property type="match status" value="1"/>
</dbReference>
<comment type="subcellular location">
    <subcellularLocation>
        <location evidence="1 8">Cell outer membrane</location>
        <topology evidence="1 8">Multi-pass membrane protein</topology>
    </subcellularLocation>
</comment>
<protein>
    <submittedName>
        <fullName evidence="13">Iron complex outermembrane receptor protein</fullName>
    </submittedName>
</protein>
<dbReference type="GO" id="GO:0009279">
    <property type="term" value="C:cell outer membrane"/>
    <property type="evidence" value="ECO:0007669"/>
    <property type="project" value="UniProtKB-SubCell"/>
</dbReference>
<evidence type="ECO:0000256" key="4">
    <source>
        <dbReference type="ARBA" id="ARBA00022692"/>
    </source>
</evidence>
<dbReference type="Proteomes" id="UP000590442">
    <property type="component" value="Unassembled WGS sequence"/>
</dbReference>
<organism evidence="13 14">
    <name type="scientific">Saonia flava</name>
    <dbReference type="NCBI Taxonomy" id="523696"/>
    <lineage>
        <taxon>Bacteria</taxon>
        <taxon>Pseudomonadati</taxon>
        <taxon>Bacteroidota</taxon>
        <taxon>Flavobacteriia</taxon>
        <taxon>Flavobacteriales</taxon>
        <taxon>Flavobacteriaceae</taxon>
        <taxon>Saonia</taxon>
    </lineage>
</organism>
<accession>A0A846QWR7</accession>
<dbReference type="InterPro" id="IPR008969">
    <property type="entry name" value="CarboxyPept-like_regulatory"/>
</dbReference>
<dbReference type="Gene3D" id="2.40.170.20">
    <property type="entry name" value="TonB-dependent receptor, beta-barrel domain"/>
    <property type="match status" value="1"/>
</dbReference>
<gene>
    <name evidence="13" type="ORF">GGR42_002139</name>
</gene>
<evidence type="ECO:0000259" key="12">
    <source>
        <dbReference type="Pfam" id="PF07715"/>
    </source>
</evidence>
<dbReference type="SUPFAM" id="SSF49464">
    <property type="entry name" value="Carboxypeptidase regulatory domain-like"/>
    <property type="match status" value="1"/>
</dbReference>
<keyword evidence="3 8" id="KW-1134">Transmembrane beta strand</keyword>
<dbReference type="SUPFAM" id="SSF56935">
    <property type="entry name" value="Porins"/>
    <property type="match status" value="1"/>
</dbReference>